<comment type="caution">
    <text evidence="2">The sequence shown here is derived from an EMBL/GenBank/DDBJ whole genome shotgun (WGS) entry which is preliminary data.</text>
</comment>
<evidence type="ECO:0000256" key="1">
    <source>
        <dbReference type="SAM" id="MobiDB-lite"/>
    </source>
</evidence>
<dbReference type="Proteomes" id="UP000594638">
    <property type="component" value="Unassembled WGS sequence"/>
</dbReference>
<accession>A0A8S0U2U2</accession>
<protein>
    <submittedName>
        <fullName evidence="2">Uncharacterized protein</fullName>
    </submittedName>
</protein>
<evidence type="ECO:0000313" key="3">
    <source>
        <dbReference type="Proteomes" id="UP000594638"/>
    </source>
</evidence>
<dbReference type="AlphaFoldDB" id="A0A8S0U2U2"/>
<name>A0A8S0U2U2_OLEEU</name>
<dbReference type="Gramene" id="OE9A109023T1">
    <property type="protein sequence ID" value="OE9A109023C1"/>
    <property type="gene ID" value="OE9A109023"/>
</dbReference>
<dbReference type="OrthoDB" id="10653810at2759"/>
<proteinExistence type="predicted"/>
<feature type="region of interest" description="Disordered" evidence="1">
    <location>
        <begin position="47"/>
        <end position="68"/>
    </location>
</feature>
<dbReference type="EMBL" id="CACTIH010007341">
    <property type="protein sequence ID" value="CAA3010406.1"/>
    <property type="molecule type" value="Genomic_DNA"/>
</dbReference>
<evidence type="ECO:0000313" key="2">
    <source>
        <dbReference type="EMBL" id="CAA3010406.1"/>
    </source>
</evidence>
<gene>
    <name evidence="2" type="ORF">OLEA9_A109023</name>
</gene>
<sequence>MAAESRKPDLKISFIQLEGERNWRIDEEELAKDRKVLKYLEKFEREDESPSLARQLAERRHPALAHEN</sequence>
<feature type="compositionally biased region" description="Basic and acidic residues" evidence="1">
    <location>
        <begin position="56"/>
        <end position="68"/>
    </location>
</feature>
<reference evidence="2 3" key="1">
    <citation type="submission" date="2019-12" db="EMBL/GenBank/DDBJ databases">
        <authorList>
            <person name="Alioto T."/>
            <person name="Alioto T."/>
            <person name="Gomez Garrido J."/>
        </authorList>
    </citation>
    <scope>NUCLEOTIDE SEQUENCE [LARGE SCALE GENOMIC DNA]</scope>
</reference>
<keyword evidence="3" id="KW-1185">Reference proteome</keyword>
<organism evidence="2 3">
    <name type="scientific">Olea europaea subsp. europaea</name>
    <dbReference type="NCBI Taxonomy" id="158383"/>
    <lineage>
        <taxon>Eukaryota</taxon>
        <taxon>Viridiplantae</taxon>
        <taxon>Streptophyta</taxon>
        <taxon>Embryophyta</taxon>
        <taxon>Tracheophyta</taxon>
        <taxon>Spermatophyta</taxon>
        <taxon>Magnoliopsida</taxon>
        <taxon>eudicotyledons</taxon>
        <taxon>Gunneridae</taxon>
        <taxon>Pentapetalae</taxon>
        <taxon>asterids</taxon>
        <taxon>lamiids</taxon>
        <taxon>Lamiales</taxon>
        <taxon>Oleaceae</taxon>
        <taxon>Oleeae</taxon>
        <taxon>Olea</taxon>
    </lineage>
</organism>